<dbReference type="AlphaFoldDB" id="A0A7J0EVN6"/>
<evidence type="ECO:0000256" key="6">
    <source>
        <dbReference type="SAM" id="Coils"/>
    </source>
</evidence>
<evidence type="ECO:0000256" key="2">
    <source>
        <dbReference type="ARBA" id="ARBA00004286"/>
    </source>
</evidence>
<comment type="subcellular location">
    <subcellularLocation>
        <location evidence="2">Chromosome</location>
    </subcellularLocation>
    <subcellularLocation>
        <location evidence="1">Nucleus</location>
    </subcellularLocation>
</comment>
<protein>
    <submittedName>
        <fullName evidence="8">Telomere repeat binding factor 3</fullName>
    </submittedName>
</protein>
<feature type="compositionally biased region" description="Polar residues" evidence="7">
    <location>
        <begin position="11"/>
        <end position="20"/>
    </location>
</feature>
<keyword evidence="3" id="KW-0158">Chromosome</keyword>
<dbReference type="OrthoDB" id="1744183at2759"/>
<keyword evidence="9" id="KW-1185">Reference proteome</keyword>
<dbReference type="GO" id="GO:0005694">
    <property type="term" value="C:chromosome"/>
    <property type="evidence" value="ECO:0007669"/>
    <property type="project" value="UniProtKB-SubCell"/>
</dbReference>
<evidence type="ECO:0000256" key="3">
    <source>
        <dbReference type="ARBA" id="ARBA00022454"/>
    </source>
</evidence>
<evidence type="ECO:0000256" key="4">
    <source>
        <dbReference type="ARBA" id="ARBA00023125"/>
    </source>
</evidence>
<dbReference type="GO" id="GO:0003691">
    <property type="term" value="F:double-stranded telomeric DNA binding"/>
    <property type="evidence" value="ECO:0007669"/>
    <property type="project" value="InterPro"/>
</dbReference>
<evidence type="ECO:0000256" key="5">
    <source>
        <dbReference type="ARBA" id="ARBA00023242"/>
    </source>
</evidence>
<gene>
    <name evidence="8" type="ORF">Acr_07g0002560</name>
</gene>
<evidence type="ECO:0000313" key="9">
    <source>
        <dbReference type="Proteomes" id="UP000585474"/>
    </source>
</evidence>
<dbReference type="GO" id="GO:0005634">
    <property type="term" value="C:nucleus"/>
    <property type="evidence" value="ECO:0007669"/>
    <property type="project" value="UniProtKB-SubCell"/>
</dbReference>
<feature type="region of interest" description="Disordered" evidence="7">
    <location>
        <begin position="1"/>
        <end position="37"/>
    </location>
</feature>
<dbReference type="PANTHER" id="PTHR46267">
    <property type="entry name" value="SINGLE MYB HISTONE 4"/>
    <property type="match status" value="1"/>
</dbReference>
<dbReference type="Proteomes" id="UP000585474">
    <property type="component" value="Unassembled WGS sequence"/>
</dbReference>
<evidence type="ECO:0000313" key="8">
    <source>
        <dbReference type="EMBL" id="GFY90059.1"/>
    </source>
</evidence>
<feature type="region of interest" description="Disordered" evidence="7">
    <location>
        <begin position="144"/>
        <end position="175"/>
    </location>
</feature>
<dbReference type="PANTHER" id="PTHR46267:SF8">
    <property type="entry name" value="TELOMERE REPEAT-BINDING FACTOR 1"/>
    <property type="match status" value="1"/>
</dbReference>
<evidence type="ECO:0000256" key="7">
    <source>
        <dbReference type="SAM" id="MobiDB-lite"/>
    </source>
</evidence>
<dbReference type="EMBL" id="BJWL01000007">
    <property type="protein sequence ID" value="GFY90059.1"/>
    <property type="molecule type" value="Genomic_DNA"/>
</dbReference>
<sequence length="260" mass="28148">MEPTRDGFAEISNSSSTTACSPIKRATDGASSRGETWEQSITSPGWLNHQLSVVSLPLEGNPGWLNHEWSIEVLPLQTPGDKISGHMERVDGIAGAKECDGVLGGLGRPWICKEGLIFVFEKLSPCLQRKKKYLKKANTKEMKRNYKIAPPSSDKRRNPSMLLEEGRQRASPRVDKDDISIPTKAQIDLELAKMMTMTAQEAAAAAAEAVKEAEAAIAVAEEAAREAEEAEADAEVAQAFAVAAMKTLKGRNAPTMVKST</sequence>
<feature type="coiled-coil region" evidence="6">
    <location>
        <begin position="203"/>
        <end position="240"/>
    </location>
</feature>
<reference evidence="8 9" key="1">
    <citation type="submission" date="2019-07" db="EMBL/GenBank/DDBJ databases">
        <title>De Novo Assembly of kiwifruit Actinidia rufa.</title>
        <authorList>
            <person name="Sugita-Konishi S."/>
            <person name="Sato K."/>
            <person name="Mori E."/>
            <person name="Abe Y."/>
            <person name="Kisaki G."/>
            <person name="Hamano K."/>
            <person name="Suezawa K."/>
            <person name="Otani M."/>
            <person name="Fukuda T."/>
            <person name="Manabe T."/>
            <person name="Gomi K."/>
            <person name="Tabuchi M."/>
            <person name="Akimitsu K."/>
            <person name="Kataoka I."/>
        </authorList>
    </citation>
    <scope>NUCLEOTIDE SEQUENCE [LARGE SCALE GENOMIC DNA]</scope>
    <source>
        <strain evidence="9">cv. Fuchu</strain>
    </source>
</reference>
<proteinExistence type="predicted"/>
<evidence type="ECO:0000256" key="1">
    <source>
        <dbReference type="ARBA" id="ARBA00004123"/>
    </source>
</evidence>
<accession>A0A7J0EVN6</accession>
<comment type="caution">
    <text evidence="8">The sequence shown here is derived from an EMBL/GenBank/DDBJ whole genome shotgun (WGS) entry which is preliminary data.</text>
</comment>
<name>A0A7J0EVN6_9ERIC</name>
<dbReference type="InterPro" id="IPR044597">
    <property type="entry name" value="SMH1-6"/>
</dbReference>
<keyword evidence="4" id="KW-0238">DNA-binding</keyword>
<keyword evidence="6" id="KW-0175">Coiled coil</keyword>
<organism evidence="8 9">
    <name type="scientific">Actinidia rufa</name>
    <dbReference type="NCBI Taxonomy" id="165716"/>
    <lineage>
        <taxon>Eukaryota</taxon>
        <taxon>Viridiplantae</taxon>
        <taxon>Streptophyta</taxon>
        <taxon>Embryophyta</taxon>
        <taxon>Tracheophyta</taxon>
        <taxon>Spermatophyta</taxon>
        <taxon>Magnoliopsida</taxon>
        <taxon>eudicotyledons</taxon>
        <taxon>Gunneridae</taxon>
        <taxon>Pentapetalae</taxon>
        <taxon>asterids</taxon>
        <taxon>Ericales</taxon>
        <taxon>Actinidiaceae</taxon>
        <taxon>Actinidia</taxon>
    </lineage>
</organism>
<feature type="compositionally biased region" description="Basic and acidic residues" evidence="7">
    <location>
        <begin position="164"/>
        <end position="175"/>
    </location>
</feature>
<keyword evidence="5" id="KW-0539">Nucleus</keyword>